<protein>
    <recommendedName>
        <fullName evidence="2">2EXR domain-containing protein</fullName>
    </recommendedName>
</protein>
<feature type="compositionally biased region" description="Basic and acidic residues" evidence="1">
    <location>
        <begin position="52"/>
        <end position="62"/>
    </location>
</feature>
<evidence type="ECO:0000313" key="4">
    <source>
        <dbReference type="Proteomes" id="UP000297280"/>
    </source>
</evidence>
<dbReference type="Pfam" id="PF20150">
    <property type="entry name" value="2EXR"/>
    <property type="match status" value="1"/>
</dbReference>
<organism evidence="3 4">
    <name type="scientific">Botrytis porri</name>
    <dbReference type="NCBI Taxonomy" id="87229"/>
    <lineage>
        <taxon>Eukaryota</taxon>
        <taxon>Fungi</taxon>
        <taxon>Dikarya</taxon>
        <taxon>Ascomycota</taxon>
        <taxon>Pezizomycotina</taxon>
        <taxon>Leotiomycetes</taxon>
        <taxon>Helotiales</taxon>
        <taxon>Sclerotiniaceae</taxon>
        <taxon>Botrytis</taxon>
    </lineage>
</organism>
<feature type="domain" description="2EXR" evidence="2">
    <location>
        <begin position="99"/>
        <end position="200"/>
    </location>
</feature>
<sequence length="367" mass="42797">MTPDTFFIKSLRKYFWTSTSSYRQRFAQIIGISKKRTTSVIEPMSIMSQFHLQDEHQPDSHDQSGAQDQPQNRDQPQALVQPNRQGLCQTQLDNEAGSFTCFPRLPLELQRKIWEIAAVPQPRVIQIETICERDAEGKIHPNDDDDDDADDELIHWSPTQCSPTPLLAICRESRSIAMKHYKYSSFLHRPLFYHPDSDILWVRGNPLFQSITNDPPSETTLEVLFWQRRYTELRPYLFRSVALDFAGIKAHHKIVNRVNIPQDHSLCTLYAISKTEVEKVYIVYSSRDCRVEVDQEVKYLVEQIKFSARHLNNWIQKLLQERNERDGTNLTKWKMPTVEAILDTRLLNPVETFHNIPGLPLGIRRAI</sequence>
<reference evidence="3 4" key="1">
    <citation type="submission" date="2017-12" db="EMBL/GenBank/DDBJ databases">
        <title>Comparative genomics of Botrytis spp.</title>
        <authorList>
            <person name="Valero-Jimenez C.A."/>
            <person name="Tapia P."/>
            <person name="Veloso J."/>
            <person name="Silva-Moreno E."/>
            <person name="Staats M."/>
            <person name="Valdes J.H."/>
            <person name="Van Kan J.A.L."/>
        </authorList>
    </citation>
    <scope>NUCLEOTIDE SEQUENCE [LARGE SCALE GENOMIC DNA]</scope>
    <source>
        <strain evidence="3 4">MUCL3349</strain>
    </source>
</reference>
<dbReference type="PANTHER" id="PTHR35910">
    <property type="entry name" value="2EXR DOMAIN-CONTAINING PROTEIN"/>
    <property type="match status" value="1"/>
</dbReference>
<dbReference type="AlphaFoldDB" id="A0A4Z1KP40"/>
<dbReference type="InterPro" id="IPR045518">
    <property type="entry name" value="2EXR"/>
</dbReference>
<accession>A0A4Z1KP40</accession>
<proteinExistence type="predicted"/>
<keyword evidence="4" id="KW-1185">Reference proteome</keyword>
<feature type="region of interest" description="Disordered" evidence="1">
    <location>
        <begin position="52"/>
        <end position="76"/>
    </location>
</feature>
<evidence type="ECO:0000256" key="1">
    <source>
        <dbReference type="SAM" id="MobiDB-lite"/>
    </source>
</evidence>
<feature type="compositionally biased region" description="Polar residues" evidence="1">
    <location>
        <begin position="63"/>
        <end position="76"/>
    </location>
</feature>
<dbReference type="Proteomes" id="UP000297280">
    <property type="component" value="Unassembled WGS sequence"/>
</dbReference>
<dbReference type="PANTHER" id="PTHR35910:SF6">
    <property type="entry name" value="2EXR DOMAIN-CONTAINING PROTEIN"/>
    <property type="match status" value="1"/>
</dbReference>
<evidence type="ECO:0000313" key="3">
    <source>
        <dbReference type="EMBL" id="TGO83149.1"/>
    </source>
</evidence>
<comment type="caution">
    <text evidence="3">The sequence shown here is derived from an EMBL/GenBank/DDBJ whole genome shotgun (WGS) entry which is preliminary data.</text>
</comment>
<dbReference type="EMBL" id="PQXO01000694">
    <property type="protein sequence ID" value="TGO83149.1"/>
    <property type="molecule type" value="Genomic_DNA"/>
</dbReference>
<gene>
    <name evidence="3" type="ORF">BPOR_0695g00060</name>
</gene>
<evidence type="ECO:0000259" key="2">
    <source>
        <dbReference type="Pfam" id="PF20150"/>
    </source>
</evidence>
<name>A0A4Z1KP40_9HELO</name>